<dbReference type="InterPro" id="IPR001163">
    <property type="entry name" value="Sm_dom_euk/arc"/>
</dbReference>
<feature type="domain" description="Sm" evidence="3">
    <location>
        <begin position="11"/>
        <end position="76"/>
    </location>
</feature>
<name>G0UPV6_TRYCI</name>
<dbReference type="Pfam" id="PF01423">
    <property type="entry name" value="LSM"/>
    <property type="match status" value="1"/>
</dbReference>
<dbReference type="SMART" id="SM00651">
    <property type="entry name" value="Sm"/>
    <property type="match status" value="1"/>
</dbReference>
<evidence type="ECO:0000259" key="3">
    <source>
        <dbReference type="SMART" id="SM00651"/>
    </source>
</evidence>
<accession>G0UPV6</accession>
<evidence type="ECO:0000256" key="1">
    <source>
        <dbReference type="ARBA" id="ARBA00004123"/>
    </source>
</evidence>
<evidence type="ECO:0000256" key="2">
    <source>
        <dbReference type="ARBA" id="ARBA00023242"/>
    </source>
</evidence>
<protein>
    <submittedName>
        <fullName evidence="4">Small nuclear ribonucleoprotein SmD1</fullName>
    </submittedName>
</protein>
<dbReference type="EMBL" id="HE575320">
    <property type="protein sequence ID" value="CCC91417.1"/>
    <property type="molecule type" value="Genomic_DNA"/>
</dbReference>
<reference evidence="4" key="1">
    <citation type="journal article" date="2012" name="Proc. Natl. Acad. Sci. U.S.A.">
        <title>Antigenic diversity is generated by distinct evolutionary mechanisms in African trypanosome species.</title>
        <authorList>
            <person name="Jackson A.P."/>
            <person name="Berry A."/>
            <person name="Aslett M."/>
            <person name="Allison H.C."/>
            <person name="Burton P."/>
            <person name="Vavrova-Anderson J."/>
            <person name="Brown R."/>
            <person name="Browne H."/>
            <person name="Corton N."/>
            <person name="Hauser H."/>
            <person name="Gamble J."/>
            <person name="Gilderthorp R."/>
            <person name="Marcello L."/>
            <person name="McQuillan J."/>
            <person name="Otto T.D."/>
            <person name="Quail M.A."/>
            <person name="Sanders M.J."/>
            <person name="van Tonder A."/>
            <person name="Ginger M.L."/>
            <person name="Field M.C."/>
            <person name="Barry J.D."/>
            <person name="Hertz-Fowler C."/>
            <person name="Berriman M."/>
        </authorList>
    </citation>
    <scope>NUCLEOTIDE SEQUENCE</scope>
    <source>
        <strain evidence="4">IL3000</strain>
    </source>
</reference>
<dbReference type="SUPFAM" id="SSF50182">
    <property type="entry name" value="Sm-like ribonucleoproteins"/>
    <property type="match status" value="1"/>
</dbReference>
<dbReference type="GO" id="GO:0005634">
    <property type="term" value="C:nucleus"/>
    <property type="evidence" value="ECO:0007669"/>
    <property type="project" value="UniProtKB-SubCell"/>
</dbReference>
<gene>
    <name evidence="4" type="ORF">TCIL3000_7_2270</name>
</gene>
<sequence length="106" mass="11914">MPGAESSTLIGFLQQLRGTQVEIEMMNSTIATGEITFVEPNMNTHMRHVKITAKGKNPEMVDTYMVCGSKIRYVIMPEAINTDDVLLKANSAKSREGRKRPERENE</sequence>
<keyword evidence="4" id="KW-0687">Ribonucleoprotein</keyword>
<dbReference type="Gene3D" id="2.30.30.100">
    <property type="match status" value="1"/>
</dbReference>
<proteinExistence type="predicted"/>
<dbReference type="VEuPathDB" id="TriTrypDB:TcIL3000_7_2270"/>
<dbReference type="InterPro" id="IPR010920">
    <property type="entry name" value="LSM_dom_sf"/>
</dbReference>
<dbReference type="GO" id="GO:0006396">
    <property type="term" value="P:RNA processing"/>
    <property type="evidence" value="ECO:0007669"/>
    <property type="project" value="InterPro"/>
</dbReference>
<evidence type="ECO:0000313" key="4">
    <source>
        <dbReference type="EMBL" id="CCC91417.1"/>
    </source>
</evidence>
<dbReference type="AlphaFoldDB" id="G0UPV6"/>
<organism evidence="4">
    <name type="scientific">Trypanosoma congolense (strain IL3000)</name>
    <dbReference type="NCBI Taxonomy" id="1068625"/>
    <lineage>
        <taxon>Eukaryota</taxon>
        <taxon>Discoba</taxon>
        <taxon>Euglenozoa</taxon>
        <taxon>Kinetoplastea</taxon>
        <taxon>Metakinetoplastina</taxon>
        <taxon>Trypanosomatida</taxon>
        <taxon>Trypanosomatidae</taxon>
        <taxon>Trypanosoma</taxon>
        <taxon>Nannomonas</taxon>
    </lineage>
</organism>
<dbReference type="PANTHER" id="PTHR23338">
    <property type="entry name" value="SMALL NUCLEAR RIBONUCLEOPROTEIN SM"/>
    <property type="match status" value="1"/>
</dbReference>
<dbReference type="InterPro" id="IPR027141">
    <property type="entry name" value="LSm4/Sm_D1/D3"/>
</dbReference>
<dbReference type="GO" id="GO:1990904">
    <property type="term" value="C:ribonucleoprotein complex"/>
    <property type="evidence" value="ECO:0007669"/>
    <property type="project" value="UniProtKB-KW"/>
</dbReference>
<keyword evidence="2" id="KW-0539">Nucleus</keyword>
<comment type="subcellular location">
    <subcellularLocation>
        <location evidence="1">Nucleus</location>
    </subcellularLocation>
</comment>